<dbReference type="EMBL" id="CH476638">
    <property type="protein sequence ID" value="EDN95622.1"/>
    <property type="molecule type" value="Genomic_DNA"/>
</dbReference>
<keyword evidence="2" id="KW-1185">Reference proteome</keyword>
<reference evidence="2" key="1">
    <citation type="journal article" date="2011" name="PLoS Genet.">
        <title>Genomic analysis of the necrotrophic fungal pathogens Sclerotinia sclerotiorum and Botrytis cinerea.</title>
        <authorList>
            <person name="Amselem J."/>
            <person name="Cuomo C.A."/>
            <person name="van Kan J.A."/>
            <person name="Viaud M."/>
            <person name="Benito E.P."/>
            <person name="Couloux A."/>
            <person name="Coutinho P.M."/>
            <person name="de Vries R.P."/>
            <person name="Dyer P.S."/>
            <person name="Fillinger S."/>
            <person name="Fournier E."/>
            <person name="Gout L."/>
            <person name="Hahn M."/>
            <person name="Kohn L."/>
            <person name="Lapalu N."/>
            <person name="Plummer K.M."/>
            <person name="Pradier J.M."/>
            <person name="Quevillon E."/>
            <person name="Sharon A."/>
            <person name="Simon A."/>
            <person name="ten Have A."/>
            <person name="Tudzynski B."/>
            <person name="Tudzynski P."/>
            <person name="Wincker P."/>
            <person name="Andrew M."/>
            <person name="Anthouard V."/>
            <person name="Beever R.E."/>
            <person name="Beffa R."/>
            <person name="Benoit I."/>
            <person name="Bouzid O."/>
            <person name="Brault B."/>
            <person name="Chen Z."/>
            <person name="Choquer M."/>
            <person name="Collemare J."/>
            <person name="Cotton P."/>
            <person name="Danchin E.G."/>
            <person name="Da Silva C."/>
            <person name="Gautier A."/>
            <person name="Giraud C."/>
            <person name="Giraud T."/>
            <person name="Gonzalez C."/>
            <person name="Grossetete S."/>
            <person name="Guldener U."/>
            <person name="Henrissat B."/>
            <person name="Howlett B.J."/>
            <person name="Kodira C."/>
            <person name="Kretschmer M."/>
            <person name="Lappartient A."/>
            <person name="Leroch M."/>
            <person name="Levis C."/>
            <person name="Mauceli E."/>
            <person name="Neuveglise C."/>
            <person name="Oeser B."/>
            <person name="Pearson M."/>
            <person name="Poulain J."/>
            <person name="Poussereau N."/>
            <person name="Quesneville H."/>
            <person name="Rascle C."/>
            <person name="Schumacher J."/>
            <person name="Segurens B."/>
            <person name="Sexton A."/>
            <person name="Silva E."/>
            <person name="Sirven C."/>
            <person name="Soanes D.M."/>
            <person name="Talbot N.J."/>
            <person name="Templeton M."/>
            <person name="Yandava C."/>
            <person name="Yarden O."/>
            <person name="Zeng Q."/>
            <person name="Rollins J.A."/>
            <person name="Lebrun M.H."/>
            <person name="Dickman M."/>
        </authorList>
    </citation>
    <scope>NUCLEOTIDE SEQUENCE [LARGE SCALE GENOMIC DNA]</scope>
    <source>
        <strain evidence="2">ATCC 18683 / 1980 / Ss-1</strain>
    </source>
</reference>
<dbReference type="GeneID" id="5483454"/>
<evidence type="ECO:0000313" key="1">
    <source>
        <dbReference type="EMBL" id="EDN95622.1"/>
    </source>
</evidence>
<proteinExistence type="predicted"/>
<dbReference type="RefSeq" id="XP_001587508.1">
    <property type="nucleotide sequence ID" value="XM_001587458.1"/>
</dbReference>
<dbReference type="Proteomes" id="UP000001312">
    <property type="component" value="Unassembled WGS sequence"/>
</dbReference>
<protein>
    <submittedName>
        <fullName evidence="1">Uncharacterized protein</fullName>
    </submittedName>
</protein>
<sequence>MGCKEVCVGRKVRGVELGGFWWWDWGCGFLGWLERFCGGCEICIAFGLDDRLDGNGNLIFLCIKGIAGAILGFRT</sequence>
<accession>A7F1N0</accession>
<organism evidence="1 2">
    <name type="scientific">Sclerotinia sclerotiorum (strain ATCC 18683 / 1980 / Ss-1)</name>
    <name type="common">White mold</name>
    <name type="synonym">Whetzelinia sclerotiorum</name>
    <dbReference type="NCBI Taxonomy" id="665079"/>
    <lineage>
        <taxon>Eukaryota</taxon>
        <taxon>Fungi</taxon>
        <taxon>Dikarya</taxon>
        <taxon>Ascomycota</taxon>
        <taxon>Pezizomycotina</taxon>
        <taxon>Leotiomycetes</taxon>
        <taxon>Helotiales</taxon>
        <taxon>Sclerotiniaceae</taxon>
        <taxon>Sclerotinia</taxon>
    </lineage>
</organism>
<evidence type="ECO:0000313" key="2">
    <source>
        <dbReference type="Proteomes" id="UP000001312"/>
    </source>
</evidence>
<name>A7F1N0_SCLS1</name>
<gene>
    <name evidence="1" type="ORF">SS1G_11500</name>
</gene>
<dbReference type="InParanoid" id="A7F1N0"/>
<dbReference type="KEGG" id="ssl:SS1G_11500"/>
<dbReference type="AlphaFoldDB" id="A7F1N0"/>